<dbReference type="RefSeq" id="WP_102651753.1">
    <property type="nucleotide sequence ID" value="NZ_PNRF01000007.1"/>
</dbReference>
<keyword evidence="1" id="KW-0175">Coiled coil</keyword>
<feature type="chain" id="PRO_5014782656" evidence="2">
    <location>
        <begin position="26"/>
        <end position="222"/>
    </location>
</feature>
<keyword evidence="4" id="KW-1185">Reference proteome</keyword>
<evidence type="ECO:0000313" key="4">
    <source>
        <dbReference type="Proteomes" id="UP000235803"/>
    </source>
</evidence>
<reference evidence="3 4" key="1">
    <citation type="submission" date="2018-01" db="EMBL/GenBank/DDBJ databases">
        <title>Halomonas endophytica sp. nov., isolated from storage liquid in the stems of Populus euphratica.</title>
        <authorList>
            <person name="Chen C."/>
        </authorList>
    </citation>
    <scope>NUCLEOTIDE SEQUENCE [LARGE SCALE GENOMIC DNA]</scope>
    <source>
        <strain evidence="3 4">MC28</strain>
    </source>
</reference>
<evidence type="ECO:0000256" key="2">
    <source>
        <dbReference type="SAM" id="SignalP"/>
    </source>
</evidence>
<keyword evidence="2" id="KW-0732">Signal</keyword>
<name>A0A2N7UA95_9GAMM</name>
<proteinExistence type="predicted"/>
<dbReference type="EMBL" id="PNRF01000007">
    <property type="protein sequence ID" value="PMR77340.1"/>
    <property type="molecule type" value="Genomic_DNA"/>
</dbReference>
<accession>A0A2N7UA95</accession>
<evidence type="ECO:0000313" key="3">
    <source>
        <dbReference type="EMBL" id="PMR77340.1"/>
    </source>
</evidence>
<sequence length="222" mass="24214">MPRYRLFACLPALLLGIALAAPALAQQPGQEFQAYEDALARGEQHANYWQYGWAGVYATTLAVNAYQASEASSRDDRYDARVGVVKSALALGGTLLDRQPHPAAYRELREGDGNIDSARRLMQSVAEEERRRRSLEARLGSLLVNTASGLLIGVGDGRSRDGAINFATGMLISELQLQTQPRQATAAVNRFQPARVSIGDLHLEGEYALMVTPNQVGVVLRY</sequence>
<dbReference type="Proteomes" id="UP000235803">
    <property type="component" value="Unassembled WGS sequence"/>
</dbReference>
<feature type="signal peptide" evidence="2">
    <location>
        <begin position="1"/>
        <end position="25"/>
    </location>
</feature>
<comment type="caution">
    <text evidence="3">The sequence shown here is derived from an EMBL/GenBank/DDBJ whole genome shotgun (WGS) entry which is preliminary data.</text>
</comment>
<gene>
    <name evidence="3" type="ORF">C1H69_02025</name>
</gene>
<organism evidence="3 4">
    <name type="scientific">Billgrantia endophytica</name>
    <dbReference type="NCBI Taxonomy" id="2033802"/>
    <lineage>
        <taxon>Bacteria</taxon>
        <taxon>Pseudomonadati</taxon>
        <taxon>Pseudomonadota</taxon>
        <taxon>Gammaproteobacteria</taxon>
        <taxon>Oceanospirillales</taxon>
        <taxon>Halomonadaceae</taxon>
        <taxon>Billgrantia</taxon>
    </lineage>
</organism>
<protein>
    <submittedName>
        <fullName evidence="3">Uncharacterized protein</fullName>
    </submittedName>
</protein>
<dbReference type="OrthoDB" id="6077363at2"/>
<evidence type="ECO:0000256" key="1">
    <source>
        <dbReference type="SAM" id="Coils"/>
    </source>
</evidence>
<dbReference type="AlphaFoldDB" id="A0A2N7UA95"/>
<feature type="coiled-coil region" evidence="1">
    <location>
        <begin position="118"/>
        <end position="145"/>
    </location>
</feature>